<dbReference type="GO" id="GO:0006417">
    <property type="term" value="P:regulation of translation"/>
    <property type="evidence" value="ECO:0007669"/>
    <property type="project" value="UniProtKB-KW"/>
</dbReference>
<evidence type="ECO:0000259" key="4">
    <source>
        <dbReference type="PROSITE" id="PS50296"/>
    </source>
</evidence>
<dbReference type="InterPro" id="IPR005872">
    <property type="entry name" value="SUI1_arc_bac"/>
</dbReference>
<dbReference type="GO" id="GO:0003743">
    <property type="term" value="F:translation initiation factor activity"/>
    <property type="evidence" value="ECO:0007669"/>
    <property type="project" value="UniProtKB-KW"/>
</dbReference>
<evidence type="ECO:0000313" key="5">
    <source>
        <dbReference type="EMBL" id="SET85237.1"/>
    </source>
</evidence>
<dbReference type="Pfam" id="PF01253">
    <property type="entry name" value="SUI1"/>
    <property type="match status" value="1"/>
</dbReference>
<keyword evidence="6" id="KW-1185">Reference proteome</keyword>
<dbReference type="PROSITE" id="PS50296">
    <property type="entry name" value="SUI1"/>
    <property type="match status" value="1"/>
</dbReference>
<keyword evidence="2" id="KW-0648">Protein biosynthesis</keyword>
<organism evidence="5 6">
    <name type="scientific">Stigmatella erecta</name>
    <dbReference type="NCBI Taxonomy" id="83460"/>
    <lineage>
        <taxon>Bacteria</taxon>
        <taxon>Pseudomonadati</taxon>
        <taxon>Myxococcota</taxon>
        <taxon>Myxococcia</taxon>
        <taxon>Myxococcales</taxon>
        <taxon>Cystobacterineae</taxon>
        <taxon>Archangiaceae</taxon>
        <taxon>Stigmatella</taxon>
    </lineage>
</organism>
<feature type="region of interest" description="Disordered" evidence="3">
    <location>
        <begin position="1"/>
        <end position="51"/>
    </location>
</feature>
<dbReference type="RefSeq" id="WP_093519382.1">
    <property type="nucleotide sequence ID" value="NZ_FOIJ01000005.1"/>
</dbReference>
<evidence type="ECO:0000256" key="3">
    <source>
        <dbReference type="SAM" id="MobiDB-lite"/>
    </source>
</evidence>
<feature type="domain" description="SUI1" evidence="4">
    <location>
        <begin position="54"/>
        <end position="120"/>
    </location>
</feature>
<dbReference type="Gene3D" id="3.30.780.10">
    <property type="entry name" value="SUI1-like domain"/>
    <property type="match status" value="1"/>
</dbReference>
<dbReference type="AlphaFoldDB" id="A0A1I0HMH5"/>
<evidence type="ECO:0000313" key="6">
    <source>
        <dbReference type="Proteomes" id="UP000199181"/>
    </source>
</evidence>
<dbReference type="EMBL" id="FOIJ01000005">
    <property type="protein sequence ID" value="SET85237.1"/>
    <property type="molecule type" value="Genomic_DNA"/>
</dbReference>
<dbReference type="InterPro" id="IPR036877">
    <property type="entry name" value="SUI1_dom_sf"/>
</dbReference>
<evidence type="ECO:0000256" key="1">
    <source>
        <dbReference type="ARBA" id="ARBA00022845"/>
    </source>
</evidence>
<sequence length="127" mass="13401">MGKKDRKPEPAPPAAPFHNPFAALAGQREALPVGPAPQASAPKPEARKGPAKAVVRMERKGRGGKEVTVVEQLGLPPAEREAWLKALKGSLGCGGAVEEDVLVLQGDHRERLPALLEARGVRRVVVG</sequence>
<protein>
    <submittedName>
        <fullName evidence="5">Translation initiation factor 1 (eIF-1/SUI1)</fullName>
    </submittedName>
</protein>
<dbReference type="InterPro" id="IPR001950">
    <property type="entry name" value="SUI1"/>
</dbReference>
<dbReference type="Proteomes" id="UP000199181">
    <property type="component" value="Unassembled WGS sequence"/>
</dbReference>
<keyword evidence="5" id="KW-0396">Initiation factor</keyword>
<keyword evidence="1" id="KW-0810">Translation regulation</keyword>
<dbReference type="SUPFAM" id="SSF55159">
    <property type="entry name" value="eIF1-like"/>
    <property type="match status" value="1"/>
</dbReference>
<name>A0A1I0HMH5_9BACT</name>
<dbReference type="CDD" id="cd11567">
    <property type="entry name" value="YciH_like"/>
    <property type="match status" value="1"/>
</dbReference>
<reference evidence="6" key="1">
    <citation type="submission" date="2016-10" db="EMBL/GenBank/DDBJ databases">
        <authorList>
            <person name="Varghese N."/>
            <person name="Submissions S."/>
        </authorList>
    </citation>
    <scope>NUCLEOTIDE SEQUENCE [LARGE SCALE GENOMIC DNA]</scope>
    <source>
        <strain evidence="6">DSM 16858</strain>
    </source>
</reference>
<accession>A0A1I0HMH5</accession>
<evidence type="ECO:0000256" key="2">
    <source>
        <dbReference type="ARBA" id="ARBA00022917"/>
    </source>
</evidence>
<feature type="compositionally biased region" description="Low complexity" evidence="3">
    <location>
        <begin position="16"/>
        <end position="25"/>
    </location>
</feature>
<gene>
    <name evidence="5" type="ORF">SAMN05443639_10510</name>
</gene>
<proteinExistence type="predicted"/>